<feature type="transmembrane region" description="Helical" evidence="6">
    <location>
        <begin position="230"/>
        <end position="253"/>
    </location>
</feature>
<dbReference type="Pfam" id="PF07690">
    <property type="entry name" value="MFS_1"/>
    <property type="match status" value="1"/>
</dbReference>
<dbReference type="eggNOG" id="KOG2533">
    <property type="taxonomic scope" value="Eukaryota"/>
</dbReference>
<feature type="transmembrane region" description="Helical" evidence="6">
    <location>
        <begin position="455"/>
        <end position="477"/>
    </location>
</feature>
<proteinExistence type="predicted"/>
<feature type="transmembrane region" description="Helical" evidence="6">
    <location>
        <begin position="172"/>
        <end position="192"/>
    </location>
</feature>
<evidence type="ECO:0000256" key="3">
    <source>
        <dbReference type="ARBA" id="ARBA00022692"/>
    </source>
</evidence>
<comment type="caution">
    <text evidence="8">The sequence shown here is derived from an EMBL/GenBank/DDBJ whole genome shotgun (WGS) entry which is preliminary data.</text>
</comment>
<dbReference type="HOGENOM" id="CLU_001265_0_5_1"/>
<feature type="transmembrane region" description="Helical" evidence="6">
    <location>
        <begin position="74"/>
        <end position="100"/>
    </location>
</feature>
<name>A0A093XJZ5_TALMA</name>
<organism evidence="8">
    <name type="scientific">Talaromyces marneffei PM1</name>
    <dbReference type="NCBI Taxonomy" id="1077442"/>
    <lineage>
        <taxon>Eukaryota</taxon>
        <taxon>Fungi</taxon>
        <taxon>Dikarya</taxon>
        <taxon>Ascomycota</taxon>
        <taxon>Pezizomycotina</taxon>
        <taxon>Eurotiomycetes</taxon>
        <taxon>Eurotiomycetidae</taxon>
        <taxon>Eurotiales</taxon>
        <taxon>Trichocomaceae</taxon>
        <taxon>Talaromyces</taxon>
        <taxon>Talaromyces sect. Talaromyces</taxon>
    </lineage>
</organism>
<feature type="transmembrane region" description="Helical" evidence="6">
    <location>
        <begin position="393"/>
        <end position="414"/>
    </location>
</feature>
<reference evidence="8" key="2">
    <citation type="journal article" date="2014" name="PLoS Genet.">
        <title>Signature gene expression reveals novel clues to the molecular mechanisms of dimorphic transition in Penicillium marneffei.</title>
        <authorList>
            <person name="Yang E."/>
            <person name="Wang G."/>
            <person name="Cai J."/>
            <person name="Woo P.C."/>
            <person name="Lau S.K."/>
            <person name="Yuen K.-Y."/>
            <person name="Chow W.-N."/>
            <person name="Lin X."/>
        </authorList>
    </citation>
    <scope>NUCLEOTIDE SEQUENCE</scope>
    <source>
        <strain evidence="8">PM1</strain>
    </source>
</reference>
<protein>
    <submittedName>
        <fullName evidence="8">Putative transporter</fullName>
    </submittedName>
</protein>
<evidence type="ECO:0000259" key="7">
    <source>
        <dbReference type="PROSITE" id="PS50850"/>
    </source>
</evidence>
<feature type="transmembrane region" description="Helical" evidence="6">
    <location>
        <begin position="112"/>
        <end position="132"/>
    </location>
</feature>
<comment type="subcellular location">
    <subcellularLocation>
        <location evidence="1">Membrane</location>
        <topology evidence="1">Multi-pass membrane protein</topology>
    </subcellularLocation>
</comment>
<feature type="transmembrane region" description="Helical" evidence="6">
    <location>
        <begin position="144"/>
        <end position="166"/>
    </location>
</feature>
<dbReference type="InterPro" id="IPR020846">
    <property type="entry name" value="MFS_dom"/>
</dbReference>
<dbReference type="PANTHER" id="PTHR43791:SF41">
    <property type="entry name" value="MAJOR FACILITATOR SUPERFAMILY (MFS) PROFILE DOMAIN-CONTAINING PROTEIN"/>
    <property type="match status" value="1"/>
</dbReference>
<dbReference type="InterPro" id="IPR011701">
    <property type="entry name" value="MFS"/>
</dbReference>
<gene>
    <name evidence="8" type="ORF">GQ26_0231410</name>
</gene>
<dbReference type="PANTHER" id="PTHR43791">
    <property type="entry name" value="PERMEASE-RELATED"/>
    <property type="match status" value="1"/>
</dbReference>
<feature type="transmembrane region" description="Helical" evidence="6">
    <location>
        <begin position="204"/>
        <end position="224"/>
    </location>
</feature>
<dbReference type="SUPFAM" id="SSF103473">
    <property type="entry name" value="MFS general substrate transporter"/>
    <property type="match status" value="1"/>
</dbReference>
<feature type="domain" description="Major facilitator superfamily (MFS) profile" evidence="7">
    <location>
        <begin position="76"/>
        <end position="485"/>
    </location>
</feature>
<keyword evidence="2" id="KW-0813">Transport</keyword>
<dbReference type="PROSITE" id="PS50850">
    <property type="entry name" value="MFS"/>
    <property type="match status" value="1"/>
</dbReference>
<feature type="transmembrane region" description="Helical" evidence="6">
    <location>
        <begin position="302"/>
        <end position="326"/>
    </location>
</feature>
<feature type="transmembrane region" description="Helical" evidence="6">
    <location>
        <begin position="338"/>
        <end position="359"/>
    </location>
</feature>
<feature type="transmembrane region" description="Helical" evidence="6">
    <location>
        <begin position="426"/>
        <end position="443"/>
    </location>
</feature>
<dbReference type="GO" id="GO:0022857">
    <property type="term" value="F:transmembrane transporter activity"/>
    <property type="evidence" value="ECO:0007669"/>
    <property type="project" value="InterPro"/>
</dbReference>
<sequence length="687" mass="76699">MTKEDTVAPSRDQEVITDEPKGELLTAESAVKAIKAGDKDVDIAAQIIANYTEENGDMTWTPQEEKKLMRKVDWWLIPILFVCATLSGLDKTAISAAAIYNIKGDLHLTGQQYSWIGSAPFFGGLAFMGPSAYCLQRVPAVKFFALNVFFWGVLEMCMAACTNFAGLFVCRFFLGGCEALLIPAVTLVVSMWYRPEEQPARNSIILNVIAPILNGLIAWSVSYYHGPFEAWKIIFLVLGIFTVLWAFVVLFFLPDNPLETRHLTSREKYIIIQRKASDNTGVESKTMKPDQIWEAVLDPKTWLIWFAIVALQVPNGGLTTFNTLIISGLGFNSLQTSLLAMPPGAMSTLSGIGLSYLAARTRKYRTILVAVSILLPLFGAVLCYALPRSNLAGQLIGLYILYTYWAPYVTLVSVYQANIAGHTKKVSLYAWYYIAWAVGNIIGPQTFRADQAPAYTGGTIAMIVCYAIAIVLILIYGSICHRENKQREADIQNGVVTADGQDWLDLTDKENLCQEFLCGMINTDTQPNVAGYHTNEPTSQASNNLTDVMNFAYRFDHATLKSDSNRWSNLPELIDLSILQVEKIPEELFAPETLRQPQDIEDMVDACPKDCKVVLVVFRCGYYAFFTAQCFDHFVTTRESNVKPVGVCNPQVVEERHHVPYFCFQNIFPVCDELEKSLSALEANQRD</sequence>
<keyword evidence="5 6" id="KW-0472">Membrane</keyword>
<evidence type="ECO:0000256" key="2">
    <source>
        <dbReference type="ARBA" id="ARBA00022448"/>
    </source>
</evidence>
<reference key="1">
    <citation type="journal article" date="2014" name="PLoS Genet.">
        <title>Signature Gene Expression Reveals Novel Clues to the Molecular Mechanisms of Dimorphic Transition in Penicillium marneffei.</title>
        <authorList>
            <person name="Yang E."/>
            <person name="Wang G."/>
            <person name="Cai J."/>
            <person name="Woo P.C."/>
            <person name="Lau S.K."/>
            <person name="Yuen K.-Y."/>
            <person name="Chow W.-N."/>
            <person name="Lin X."/>
        </authorList>
    </citation>
    <scope>NUCLEOTIDE SEQUENCE [LARGE SCALE GENOMIC DNA]</scope>
    <source>
        <strain>PM1</strain>
    </source>
</reference>
<feature type="transmembrane region" description="Helical" evidence="6">
    <location>
        <begin position="366"/>
        <end position="387"/>
    </location>
</feature>
<keyword evidence="4 6" id="KW-1133">Transmembrane helix</keyword>
<dbReference type="GO" id="GO:0016020">
    <property type="term" value="C:membrane"/>
    <property type="evidence" value="ECO:0007669"/>
    <property type="project" value="UniProtKB-SubCell"/>
</dbReference>
<evidence type="ECO:0000256" key="4">
    <source>
        <dbReference type="ARBA" id="ARBA00022989"/>
    </source>
</evidence>
<dbReference type="AlphaFoldDB" id="A0A093XJZ5"/>
<dbReference type="EMBL" id="JPOX01000023">
    <property type="protein sequence ID" value="KFX45518.1"/>
    <property type="molecule type" value="Genomic_DNA"/>
</dbReference>
<evidence type="ECO:0000256" key="1">
    <source>
        <dbReference type="ARBA" id="ARBA00004141"/>
    </source>
</evidence>
<keyword evidence="3 6" id="KW-0812">Transmembrane</keyword>
<dbReference type="Gene3D" id="1.20.1250.20">
    <property type="entry name" value="MFS general substrate transporter like domains"/>
    <property type="match status" value="2"/>
</dbReference>
<dbReference type="InterPro" id="IPR036259">
    <property type="entry name" value="MFS_trans_sf"/>
</dbReference>
<evidence type="ECO:0000256" key="5">
    <source>
        <dbReference type="ARBA" id="ARBA00023136"/>
    </source>
</evidence>
<evidence type="ECO:0000256" key="6">
    <source>
        <dbReference type="SAM" id="Phobius"/>
    </source>
</evidence>
<accession>A0A093XJZ5</accession>
<evidence type="ECO:0000313" key="8">
    <source>
        <dbReference type="EMBL" id="KFX45518.1"/>
    </source>
</evidence>